<organism evidence="3 4">
    <name type="scientific">Bifidobacterium vansinderenii</name>
    <dbReference type="NCBI Taxonomy" id="1984871"/>
    <lineage>
        <taxon>Bacteria</taxon>
        <taxon>Bacillati</taxon>
        <taxon>Actinomycetota</taxon>
        <taxon>Actinomycetes</taxon>
        <taxon>Bifidobacteriales</taxon>
        <taxon>Bifidobacteriaceae</taxon>
        <taxon>Bifidobacterium</taxon>
    </lineage>
</organism>
<accession>A0A229VVZ9</accession>
<evidence type="ECO:0008006" key="5">
    <source>
        <dbReference type="Google" id="ProtNLM"/>
    </source>
</evidence>
<feature type="compositionally biased region" description="Low complexity" evidence="1">
    <location>
        <begin position="101"/>
        <end position="117"/>
    </location>
</feature>
<dbReference type="Proteomes" id="UP000215433">
    <property type="component" value="Unassembled WGS sequence"/>
</dbReference>
<reference evidence="3 4" key="1">
    <citation type="submission" date="2017-05" db="EMBL/GenBank/DDBJ databases">
        <title>Bifidobacterium vansinderenii sp. nov.</title>
        <authorList>
            <person name="Lugli G.A."/>
            <person name="Duranti S."/>
            <person name="Mangifesta M."/>
        </authorList>
    </citation>
    <scope>NUCLEOTIDE SEQUENCE [LARGE SCALE GENOMIC DNA]</scope>
    <source>
        <strain evidence="3 4">Tam10B</strain>
    </source>
</reference>
<feature type="region of interest" description="Disordered" evidence="1">
    <location>
        <begin position="1"/>
        <end position="119"/>
    </location>
</feature>
<feature type="compositionally biased region" description="Polar residues" evidence="1">
    <location>
        <begin position="1"/>
        <end position="18"/>
    </location>
</feature>
<dbReference type="AlphaFoldDB" id="A0A229VVZ9"/>
<dbReference type="OrthoDB" id="3240445at2"/>
<proteinExistence type="predicted"/>
<sequence>MNTQNPQNADSNGNQENGSGRVDQPEYGQYAQPEYGQMANQYPGWNPYVYGTPEPDKPDGSQNAGVSNAGMGGGYIGQDGRPPQNPTPQTPDPNWSGYNGGPQPYNQPNRQPRYRNGINLDDPYQNPLYGRWDPAAIIAFGSALLSIPVLPVILGAFAIWRTGLFHMKGRGLAIAAVVIGVLVTALDIYLMVTGMDAQQFILQLYGLDSYGGTGGTDTGTSV</sequence>
<evidence type="ECO:0000313" key="3">
    <source>
        <dbReference type="EMBL" id="OXM99797.1"/>
    </source>
</evidence>
<comment type="caution">
    <text evidence="3">The sequence shown here is derived from an EMBL/GenBank/DDBJ whole genome shotgun (WGS) entry which is preliminary data.</text>
</comment>
<dbReference type="RefSeq" id="WP_093961017.1">
    <property type="nucleotide sequence ID" value="NZ_NEWD01000028.1"/>
</dbReference>
<feature type="transmembrane region" description="Helical" evidence="2">
    <location>
        <begin position="135"/>
        <end position="160"/>
    </location>
</feature>
<evidence type="ECO:0000256" key="2">
    <source>
        <dbReference type="SAM" id="Phobius"/>
    </source>
</evidence>
<keyword evidence="4" id="KW-1185">Reference proteome</keyword>
<gene>
    <name evidence="3" type="ORF">Tam10B_1890</name>
</gene>
<keyword evidence="2" id="KW-0812">Transmembrane</keyword>
<feature type="transmembrane region" description="Helical" evidence="2">
    <location>
        <begin position="172"/>
        <end position="192"/>
    </location>
</feature>
<keyword evidence="2" id="KW-0472">Membrane</keyword>
<evidence type="ECO:0000256" key="1">
    <source>
        <dbReference type="SAM" id="MobiDB-lite"/>
    </source>
</evidence>
<dbReference type="EMBL" id="NEWD01000028">
    <property type="protein sequence ID" value="OXM99797.1"/>
    <property type="molecule type" value="Genomic_DNA"/>
</dbReference>
<name>A0A229VVZ9_9BIFI</name>
<evidence type="ECO:0000313" key="4">
    <source>
        <dbReference type="Proteomes" id="UP000215433"/>
    </source>
</evidence>
<keyword evidence="2" id="KW-1133">Transmembrane helix</keyword>
<protein>
    <recommendedName>
        <fullName evidence="5">DUF4190 domain-containing protein</fullName>
    </recommendedName>
</protein>